<dbReference type="KEGG" id="cmic:caldi_24500"/>
<dbReference type="Pfam" id="PF01627">
    <property type="entry name" value="Hpt"/>
    <property type="match status" value="1"/>
</dbReference>
<feature type="compositionally biased region" description="Pro residues" evidence="2">
    <location>
        <begin position="130"/>
        <end position="145"/>
    </location>
</feature>
<accession>A0AA35CPH3</accession>
<evidence type="ECO:0000313" key="4">
    <source>
        <dbReference type="EMBL" id="BDG61360.1"/>
    </source>
</evidence>
<keyword evidence="1" id="KW-0597">Phosphoprotein</keyword>
<dbReference type="SUPFAM" id="SSF47226">
    <property type="entry name" value="Histidine-containing phosphotransfer domain, HPT domain"/>
    <property type="match status" value="1"/>
</dbReference>
<organism evidence="4 5">
    <name type="scientific">Caldinitratiruptor microaerophilus</name>
    <dbReference type="NCBI Taxonomy" id="671077"/>
    <lineage>
        <taxon>Bacteria</taxon>
        <taxon>Bacillati</taxon>
        <taxon>Bacillota</taxon>
        <taxon>Clostridia</taxon>
        <taxon>Eubacteriales</taxon>
        <taxon>Symbiobacteriaceae</taxon>
        <taxon>Caldinitratiruptor</taxon>
    </lineage>
</organism>
<dbReference type="Gene3D" id="1.20.120.160">
    <property type="entry name" value="HPT domain"/>
    <property type="match status" value="1"/>
</dbReference>
<feature type="region of interest" description="Disordered" evidence="2">
    <location>
        <begin position="104"/>
        <end position="145"/>
    </location>
</feature>
<evidence type="ECO:0000313" key="5">
    <source>
        <dbReference type="Proteomes" id="UP001163687"/>
    </source>
</evidence>
<proteinExistence type="predicted"/>
<dbReference type="EMBL" id="AP025628">
    <property type="protein sequence ID" value="BDG61360.1"/>
    <property type="molecule type" value="Genomic_DNA"/>
</dbReference>
<evidence type="ECO:0000256" key="2">
    <source>
        <dbReference type="SAM" id="MobiDB-lite"/>
    </source>
</evidence>
<protein>
    <recommendedName>
        <fullName evidence="3">HPt domain-containing protein</fullName>
    </recommendedName>
</protein>
<feature type="domain" description="HPt" evidence="3">
    <location>
        <begin position="5"/>
        <end position="109"/>
    </location>
</feature>
<dbReference type="Proteomes" id="UP001163687">
    <property type="component" value="Chromosome"/>
</dbReference>
<evidence type="ECO:0000256" key="1">
    <source>
        <dbReference type="PROSITE-ProRule" id="PRU00110"/>
    </source>
</evidence>
<dbReference type="AlphaFoldDB" id="A0AA35CPH3"/>
<sequence length="145" mass="15297">MARDFREEMEALRRQYLHDARAKIDYLAAAARGLAGFGGPASTRPDLEELRRTVHRLAGSAGLYGLAAVGEKAREVDELLVRVLREGAAPDGPRIASSLSELVQALQEATRDEVTRPQETAGPGRRGGPGGPPPASRPPPGGAAP</sequence>
<dbReference type="PROSITE" id="PS50894">
    <property type="entry name" value="HPT"/>
    <property type="match status" value="1"/>
</dbReference>
<dbReference type="InterPro" id="IPR008207">
    <property type="entry name" value="Sig_transdc_His_kin_Hpt_dom"/>
</dbReference>
<dbReference type="GO" id="GO:0000160">
    <property type="term" value="P:phosphorelay signal transduction system"/>
    <property type="evidence" value="ECO:0007669"/>
    <property type="project" value="InterPro"/>
</dbReference>
<name>A0AA35CPH3_9FIRM</name>
<evidence type="ECO:0000259" key="3">
    <source>
        <dbReference type="PROSITE" id="PS50894"/>
    </source>
</evidence>
<reference evidence="4" key="1">
    <citation type="submission" date="2022-03" db="EMBL/GenBank/DDBJ databases">
        <title>Complete genome sequence of Caldinitratiruptor microaerophilus.</title>
        <authorList>
            <person name="Mukaiyama R."/>
            <person name="Nishiyama T."/>
            <person name="Ueda K."/>
        </authorList>
    </citation>
    <scope>NUCLEOTIDE SEQUENCE</scope>
    <source>
        <strain evidence="4">JCM 16183</strain>
    </source>
</reference>
<dbReference type="InterPro" id="IPR036641">
    <property type="entry name" value="HPT_dom_sf"/>
</dbReference>
<feature type="modified residue" description="Phosphohistidine" evidence="1">
    <location>
        <position position="55"/>
    </location>
</feature>
<dbReference type="RefSeq" id="WP_264842014.1">
    <property type="nucleotide sequence ID" value="NZ_AP025628.1"/>
</dbReference>
<gene>
    <name evidence="4" type="ORF">caldi_24500</name>
</gene>
<keyword evidence="5" id="KW-1185">Reference proteome</keyword>